<feature type="region of interest" description="Disordered" evidence="1">
    <location>
        <begin position="36"/>
        <end position="57"/>
    </location>
</feature>
<gene>
    <name evidence="2" type="ORF">PGLA2088_LOCUS23097</name>
</gene>
<comment type="caution">
    <text evidence="2">The sequence shown here is derived from an EMBL/GenBank/DDBJ whole genome shotgun (WGS) entry which is preliminary data.</text>
</comment>
<name>A0A813JN32_POLGL</name>
<evidence type="ECO:0000313" key="3">
    <source>
        <dbReference type="Proteomes" id="UP000626109"/>
    </source>
</evidence>
<feature type="compositionally biased region" description="Polar residues" evidence="1">
    <location>
        <begin position="37"/>
        <end position="49"/>
    </location>
</feature>
<proteinExistence type="predicted"/>
<sequence length="110" mass="12204">MGMQTKTTKDPGPLLPRGPETRVTHIPATFIRRGSFSFGNEFSPHSQSPKPGGPGVFDPELDAKILAKFNDFGNKQTKLITLSNLNTHAGAKVWDSSRMSRRPDRRGYYS</sequence>
<organism evidence="2 3">
    <name type="scientific">Polarella glacialis</name>
    <name type="common">Dinoflagellate</name>
    <dbReference type="NCBI Taxonomy" id="89957"/>
    <lineage>
        <taxon>Eukaryota</taxon>
        <taxon>Sar</taxon>
        <taxon>Alveolata</taxon>
        <taxon>Dinophyceae</taxon>
        <taxon>Suessiales</taxon>
        <taxon>Suessiaceae</taxon>
        <taxon>Polarella</taxon>
    </lineage>
</organism>
<feature type="region of interest" description="Disordered" evidence="1">
    <location>
        <begin position="91"/>
        <end position="110"/>
    </location>
</feature>
<evidence type="ECO:0000313" key="2">
    <source>
        <dbReference type="EMBL" id="CAE8682741.1"/>
    </source>
</evidence>
<dbReference type="EMBL" id="CAJNNW010026105">
    <property type="protein sequence ID" value="CAE8682741.1"/>
    <property type="molecule type" value="Genomic_DNA"/>
</dbReference>
<reference evidence="2" key="1">
    <citation type="submission" date="2021-02" db="EMBL/GenBank/DDBJ databases">
        <authorList>
            <person name="Dougan E. K."/>
            <person name="Rhodes N."/>
            <person name="Thang M."/>
            <person name="Chan C."/>
        </authorList>
    </citation>
    <scope>NUCLEOTIDE SEQUENCE</scope>
</reference>
<accession>A0A813JN32</accession>
<feature type="compositionally biased region" description="Basic and acidic residues" evidence="1">
    <location>
        <begin position="101"/>
        <end position="110"/>
    </location>
</feature>
<protein>
    <submittedName>
        <fullName evidence="2">Uncharacterized protein</fullName>
    </submittedName>
</protein>
<evidence type="ECO:0000256" key="1">
    <source>
        <dbReference type="SAM" id="MobiDB-lite"/>
    </source>
</evidence>
<dbReference type="Proteomes" id="UP000626109">
    <property type="component" value="Unassembled WGS sequence"/>
</dbReference>
<feature type="region of interest" description="Disordered" evidence="1">
    <location>
        <begin position="1"/>
        <end position="23"/>
    </location>
</feature>
<dbReference type="AlphaFoldDB" id="A0A813JN32"/>